<dbReference type="Gene3D" id="1.10.630.10">
    <property type="entry name" value="Cytochrome P450"/>
    <property type="match status" value="1"/>
</dbReference>
<keyword evidence="10 18" id="KW-0503">Monooxygenase</keyword>
<dbReference type="CDD" id="cd11043">
    <property type="entry name" value="CYP90-like"/>
    <property type="match status" value="1"/>
</dbReference>
<evidence type="ECO:0000256" key="10">
    <source>
        <dbReference type="ARBA" id="ARBA00023033"/>
    </source>
</evidence>
<evidence type="ECO:0000256" key="18">
    <source>
        <dbReference type="RuleBase" id="RU000461"/>
    </source>
</evidence>
<evidence type="ECO:0000256" key="1">
    <source>
        <dbReference type="ARBA" id="ARBA00001971"/>
    </source>
</evidence>
<gene>
    <name evidence="20" type="ORF">HU200_018336</name>
</gene>
<dbReference type="AlphaFoldDB" id="A0A835F613"/>
<dbReference type="PANTHER" id="PTHR24286">
    <property type="entry name" value="CYTOCHROME P450 26"/>
    <property type="match status" value="1"/>
</dbReference>
<dbReference type="PRINTS" id="PR00463">
    <property type="entry name" value="EP450I"/>
</dbReference>
<keyword evidence="6" id="KW-0812">Transmembrane</keyword>
<dbReference type="OrthoDB" id="3945418at2759"/>
<evidence type="ECO:0000256" key="14">
    <source>
        <dbReference type="ARBA" id="ARBA00060577"/>
    </source>
</evidence>
<dbReference type="InterPro" id="IPR036396">
    <property type="entry name" value="Cyt_P450_sf"/>
</dbReference>
<dbReference type="EMBL" id="JACEFO010001626">
    <property type="protein sequence ID" value="KAF8729025.1"/>
    <property type="molecule type" value="Genomic_DNA"/>
</dbReference>
<dbReference type="GO" id="GO:0005506">
    <property type="term" value="F:iron ion binding"/>
    <property type="evidence" value="ECO:0007669"/>
    <property type="project" value="InterPro"/>
</dbReference>
<accession>A0A835F613</accession>
<evidence type="ECO:0000256" key="2">
    <source>
        <dbReference type="ARBA" id="ARBA00004370"/>
    </source>
</evidence>
<comment type="catalytic activity">
    <reaction evidence="13">
        <text>campesterol + reduced [NADPH--hemoprotein reductase] + O2 = (22S)-22-hydroxycampesterol + oxidized [NADPH--hemoprotein reductase] + H2O + H(+)</text>
        <dbReference type="Rhea" id="RHEA:69835"/>
        <dbReference type="Rhea" id="RHEA-COMP:11964"/>
        <dbReference type="Rhea" id="RHEA-COMP:11965"/>
        <dbReference type="ChEBI" id="CHEBI:15377"/>
        <dbReference type="ChEBI" id="CHEBI:15378"/>
        <dbReference type="ChEBI" id="CHEBI:15379"/>
        <dbReference type="ChEBI" id="CHEBI:28623"/>
        <dbReference type="ChEBI" id="CHEBI:57618"/>
        <dbReference type="ChEBI" id="CHEBI:58210"/>
        <dbReference type="ChEBI" id="CHEBI:72331"/>
    </reaction>
    <physiologicalReaction direction="left-to-right" evidence="13">
        <dbReference type="Rhea" id="RHEA:69836"/>
    </physiologicalReaction>
</comment>
<name>A0A835F613_9POAL</name>
<evidence type="ECO:0000256" key="5">
    <source>
        <dbReference type="ARBA" id="ARBA00022617"/>
    </source>
</evidence>
<protein>
    <recommendedName>
        <fullName evidence="15">Cytochrome P450 724B1</fullName>
    </recommendedName>
    <alternativeName>
        <fullName evidence="16">(22S)-22-hydroxycampesterol synthase</fullName>
    </alternativeName>
</protein>
<dbReference type="PRINTS" id="PR00385">
    <property type="entry name" value="P450"/>
</dbReference>
<organism evidence="20 21">
    <name type="scientific">Digitaria exilis</name>
    <dbReference type="NCBI Taxonomy" id="1010633"/>
    <lineage>
        <taxon>Eukaryota</taxon>
        <taxon>Viridiplantae</taxon>
        <taxon>Streptophyta</taxon>
        <taxon>Embryophyta</taxon>
        <taxon>Tracheophyta</taxon>
        <taxon>Spermatophyta</taxon>
        <taxon>Magnoliopsida</taxon>
        <taxon>Liliopsida</taxon>
        <taxon>Poales</taxon>
        <taxon>Poaceae</taxon>
        <taxon>PACMAD clade</taxon>
        <taxon>Panicoideae</taxon>
        <taxon>Panicodae</taxon>
        <taxon>Paniceae</taxon>
        <taxon>Anthephorinae</taxon>
        <taxon>Digitaria</taxon>
    </lineage>
</organism>
<dbReference type="Pfam" id="PF00067">
    <property type="entry name" value="p450"/>
    <property type="match status" value="1"/>
</dbReference>
<dbReference type="Proteomes" id="UP000636709">
    <property type="component" value="Unassembled WGS sequence"/>
</dbReference>
<dbReference type="GO" id="GO:0020037">
    <property type="term" value="F:heme binding"/>
    <property type="evidence" value="ECO:0007669"/>
    <property type="project" value="InterPro"/>
</dbReference>
<reference evidence="20" key="1">
    <citation type="submission" date="2020-07" db="EMBL/GenBank/DDBJ databases">
        <title>Genome sequence and genetic diversity analysis of an under-domesticated orphan crop, white fonio (Digitaria exilis).</title>
        <authorList>
            <person name="Bennetzen J.L."/>
            <person name="Chen S."/>
            <person name="Ma X."/>
            <person name="Wang X."/>
            <person name="Yssel A.E.J."/>
            <person name="Chaluvadi S.R."/>
            <person name="Johnson M."/>
            <person name="Gangashetty P."/>
            <person name="Hamidou F."/>
            <person name="Sanogo M.D."/>
            <person name="Zwaenepoel A."/>
            <person name="Wallace J."/>
            <person name="Van De Peer Y."/>
            <person name="Van Deynze A."/>
        </authorList>
    </citation>
    <scope>NUCLEOTIDE SEQUENCE</scope>
    <source>
        <tissue evidence="20">Leaves</tissue>
    </source>
</reference>
<evidence type="ECO:0000256" key="4">
    <source>
        <dbReference type="ARBA" id="ARBA00010617"/>
    </source>
</evidence>
<evidence type="ECO:0000256" key="13">
    <source>
        <dbReference type="ARBA" id="ARBA00052777"/>
    </source>
</evidence>
<dbReference type="GO" id="GO:0016020">
    <property type="term" value="C:membrane"/>
    <property type="evidence" value="ECO:0007669"/>
    <property type="project" value="UniProtKB-SubCell"/>
</dbReference>
<comment type="subcellular location">
    <subcellularLocation>
        <location evidence="2">Membrane</location>
    </subcellularLocation>
</comment>
<dbReference type="InterPro" id="IPR001128">
    <property type="entry name" value="Cyt_P450"/>
</dbReference>
<evidence type="ECO:0000256" key="15">
    <source>
        <dbReference type="ARBA" id="ARBA00067336"/>
    </source>
</evidence>
<evidence type="ECO:0000256" key="11">
    <source>
        <dbReference type="ARBA" id="ARBA00023136"/>
    </source>
</evidence>
<comment type="pathway">
    <text evidence="3">Hormone biosynthesis.</text>
</comment>
<comment type="caution">
    <text evidence="20">The sequence shown here is derived from an EMBL/GenBank/DDBJ whole genome shotgun (WGS) entry which is preliminary data.</text>
</comment>
<evidence type="ECO:0000256" key="19">
    <source>
        <dbReference type="SAM" id="SignalP"/>
    </source>
</evidence>
<comment type="pathway">
    <text evidence="12">Plant hormone biosynthesis; brassinosteroid biosynthesis.</text>
</comment>
<evidence type="ECO:0000256" key="16">
    <source>
        <dbReference type="ARBA" id="ARBA00077474"/>
    </source>
</evidence>
<dbReference type="GO" id="GO:0010268">
    <property type="term" value="P:brassinosteroid homeostasis"/>
    <property type="evidence" value="ECO:0007669"/>
    <property type="project" value="TreeGrafter"/>
</dbReference>
<comment type="pathway">
    <text evidence="14">Steroid biosynthesis.</text>
</comment>
<dbReference type="GO" id="GO:0004497">
    <property type="term" value="F:monooxygenase activity"/>
    <property type="evidence" value="ECO:0007669"/>
    <property type="project" value="UniProtKB-KW"/>
</dbReference>
<dbReference type="PROSITE" id="PS00086">
    <property type="entry name" value="CYTOCHROME_P450"/>
    <property type="match status" value="1"/>
</dbReference>
<keyword evidence="5 17" id="KW-0349">Heme</keyword>
<feature type="signal peptide" evidence="19">
    <location>
        <begin position="1"/>
        <end position="16"/>
    </location>
</feature>
<comment type="cofactor">
    <cofactor evidence="1 17">
        <name>heme</name>
        <dbReference type="ChEBI" id="CHEBI:30413"/>
    </cofactor>
</comment>
<dbReference type="GO" id="GO:0016132">
    <property type="term" value="P:brassinosteroid biosynthetic process"/>
    <property type="evidence" value="ECO:0007669"/>
    <property type="project" value="TreeGrafter"/>
</dbReference>
<keyword evidence="11" id="KW-0472">Membrane</keyword>
<evidence type="ECO:0000256" key="7">
    <source>
        <dbReference type="ARBA" id="ARBA00022723"/>
    </source>
</evidence>
<evidence type="ECO:0000256" key="17">
    <source>
        <dbReference type="PIRSR" id="PIRSR602401-1"/>
    </source>
</evidence>
<evidence type="ECO:0000256" key="9">
    <source>
        <dbReference type="ARBA" id="ARBA00023004"/>
    </source>
</evidence>
<dbReference type="GO" id="GO:0016705">
    <property type="term" value="F:oxidoreductase activity, acting on paired donors, with incorporation or reduction of molecular oxygen"/>
    <property type="evidence" value="ECO:0007669"/>
    <property type="project" value="InterPro"/>
</dbReference>
<evidence type="ECO:0000313" key="20">
    <source>
        <dbReference type="EMBL" id="KAF8729025.1"/>
    </source>
</evidence>
<dbReference type="PANTHER" id="PTHR24286:SF37">
    <property type="entry name" value="CYTOCHROME P450 724B1"/>
    <property type="match status" value="1"/>
</dbReference>
<keyword evidence="19" id="KW-0732">Signal</keyword>
<dbReference type="FunFam" id="1.10.630.10:FF:000057">
    <property type="entry name" value="Cytochrome P450 724B1"/>
    <property type="match status" value="1"/>
</dbReference>
<keyword evidence="21" id="KW-1185">Reference proteome</keyword>
<comment type="similarity">
    <text evidence="4 18">Belongs to the cytochrome P450 family.</text>
</comment>
<keyword evidence="7 17" id="KW-0479">Metal-binding</keyword>
<sequence>MVPLLLLIALATLATAVVLRHFLPLLRNPGLPKGSFGWLLIGETIAFLRPHPSNTTGGFVHDRIARYGTVFKSHLFGAPTVVSCDEELNHFVLHNEERLFQCSYPGPIRTILGDSSALVVTGERHRQIRAMFLALVASTGLKPAYVASVSESARSVVASWRGRDTVTFCEEARKVRSTSFCRPLQQFPYKVIMEQVLGLSPDEPVARRILEEYQTFMKGVISFPLTIPGTPFARGMKARKRISDTMEAFIEERKKNGSSKQGVFLDVLLANKDLSHDDKVAFLLDSLLAGHETTSVLLSILIYFLAKSPNIVEQLKREHESIRSSKGKEEPLTPEDYRKMDYTQRVVSEALRCGNIVKLVHRKALQDISFKGYVIPAGWKVLPILGAVHLDPSHHVDPEQFNPCRWEGLNQTNSKSFTPFGGGQRLCPGSEIVKVEAAFFLHYLVLNYRWKLDGEDVPMLHQYVEFKRGLPIQLEPL</sequence>
<keyword evidence="9 17" id="KW-0408">Iron</keyword>
<dbReference type="SUPFAM" id="SSF48264">
    <property type="entry name" value="Cytochrome P450"/>
    <property type="match status" value="1"/>
</dbReference>
<dbReference type="GO" id="GO:0016125">
    <property type="term" value="P:sterol metabolic process"/>
    <property type="evidence" value="ECO:0007669"/>
    <property type="project" value="TreeGrafter"/>
</dbReference>
<evidence type="ECO:0000313" key="21">
    <source>
        <dbReference type="Proteomes" id="UP000636709"/>
    </source>
</evidence>
<dbReference type="InterPro" id="IPR017972">
    <property type="entry name" value="Cyt_P450_CS"/>
</dbReference>
<dbReference type="InterPro" id="IPR002401">
    <property type="entry name" value="Cyt_P450_E_grp-I"/>
</dbReference>
<evidence type="ECO:0000256" key="6">
    <source>
        <dbReference type="ARBA" id="ARBA00022692"/>
    </source>
</evidence>
<feature type="chain" id="PRO_5032431384" description="Cytochrome P450 724B1" evidence="19">
    <location>
        <begin position="17"/>
        <end position="477"/>
    </location>
</feature>
<proteinExistence type="inferred from homology"/>
<evidence type="ECO:0000256" key="8">
    <source>
        <dbReference type="ARBA" id="ARBA00022989"/>
    </source>
</evidence>
<evidence type="ECO:0000256" key="3">
    <source>
        <dbReference type="ARBA" id="ARBA00004972"/>
    </source>
</evidence>
<evidence type="ECO:0000256" key="12">
    <source>
        <dbReference type="ARBA" id="ARBA00037910"/>
    </source>
</evidence>
<feature type="binding site" description="axial binding residue" evidence="17">
    <location>
        <position position="427"/>
    </location>
    <ligand>
        <name>heme</name>
        <dbReference type="ChEBI" id="CHEBI:30413"/>
    </ligand>
    <ligandPart>
        <name>Fe</name>
        <dbReference type="ChEBI" id="CHEBI:18248"/>
    </ligandPart>
</feature>
<keyword evidence="8" id="KW-1133">Transmembrane helix</keyword>
<keyword evidence="18" id="KW-0560">Oxidoreductase</keyword>